<dbReference type="Proteomes" id="UP000265566">
    <property type="component" value="Chromosome 5"/>
</dbReference>
<feature type="transmembrane region" description="Helical" evidence="1">
    <location>
        <begin position="64"/>
        <end position="87"/>
    </location>
</feature>
<protein>
    <recommendedName>
        <fullName evidence="3">Transmembrane protein</fullName>
    </recommendedName>
</protein>
<dbReference type="AlphaFoldDB" id="A0A396HVU1"/>
<organism evidence="2">
    <name type="scientific">Medicago truncatula</name>
    <name type="common">Barrel medic</name>
    <name type="synonym">Medicago tribuloides</name>
    <dbReference type="NCBI Taxonomy" id="3880"/>
    <lineage>
        <taxon>Eukaryota</taxon>
        <taxon>Viridiplantae</taxon>
        <taxon>Streptophyta</taxon>
        <taxon>Embryophyta</taxon>
        <taxon>Tracheophyta</taxon>
        <taxon>Spermatophyta</taxon>
        <taxon>Magnoliopsida</taxon>
        <taxon>eudicotyledons</taxon>
        <taxon>Gunneridae</taxon>
        <taxon>Pentapetalae</taxon>
        <taxon>rosids</taxon>
        <taxon>fabids</taxon>
        <taxon>Fabales</taxon>
        <taxon>Fabaceae</taxon>
        <taxon>Papilionoideae</taxon>
        <taxon>50 kb inversion clade</taxon>
        <taxon>NPAAA clade</taxon>
        <taxon>Hologalegina</taxon>
        <taxon>IRL clade</taxon>
        <taxon>Trifolieae</taxon>
        <taxon>Medicago</taxon>
    </lineage>
</organism>
<sequence length="89" mass="9695">MRPLRFLSLKTVKNHGITTDHPPSLHSCSSSLSLVSLIMLLSSLTTNHCFCAFSLSLSSSLSRVIAASFFLVSSVLFSFTIIFYVCCSS</sequence>
<keyword evidence="1" id="KW-0812">Transmembrane</keyword>
<comment type="caution">
    <text evidence="2">The sequence shown here is derived from an EMBL/GenBank/DDBJ whole genome shotgun (WGS) entry which is preliminary data.</text>
</comment>
<dbReference type="Gramene" id="rna32060">
    <property type="protein sequence ID" value="RHN56628.1"/>
    <property type="gene ID" value="gene32060"/>
</dbReference>
<name>A0A396HVU1_MEDTR</name>
<accession>A0A396HVU1</accession>
<reference evidence="2" key="1">
    <citation type="journal article" date="2018" name="Nat. Plants">
        <title>Whole-genome landscape of Medicago truncatula symbiotic genes.</title>
        <authorList>
            <person name="Pecrix Y."/>
            <person name="Gamas P."/>
            <person name="Carrere S."/>
        </authorList>
    </citation>
    <scope>NUCLEOTIDE SEQUENCE</scope>
    <source>
        <tissue evidence="2">Leaves</tissue>
    </source>
</reference>
<evidence type="ECO:0000256" key="1">
    <source>
        <dbReference type="SAM" id="Phobius"/>
    </source>
</evidence>
<evidence type="ECO:0008006" key="3">
    <source>
        <dbReference type="Google" id="ProtNLM"/>
    </source>
</evidence>
<keyword evidence="1" id="KW-0472">Membrane</keyword>
<evidence type="ECO:0000313" key="2">
    <source>
        <dbReference type="EMBL" id="RHN56628.1"/>
    </source>
</evidence>
<dbReference type="EMBL" id="PSQE01000005">
    <property type="protein sequence ID" value="RHN56628.1"/>
    <property type="molecule type" value="Genomic_DNA"/>
</dbReference>
<gene>
    <name evidence="2" type="ORF">MtrunA17_Chr5g0431521</name>
</gene>
<keyword evidence="1" id="KW-1133">Transmembrane helix</keyword>
<proteinExistence type="predicted"/>